<keyword evidence="3 6" id="KW-0547">Nucleotide-binding</keyword>
<dbReference type="GO" id="GO:0007052">
    <property type="term" value="P:mitotic spindle organization"/>
    <property type="evidence" value="ECO:0007669"/>
    <property type="project" value="TreeGrafter"/>
</dbReference>
<comment type="subcellular location">
    <subcellularLocation>
        <location evidence="1">Cytoplasm</location>
    </subcellularLocation>
</comment>
<protein>
    <submittedName>
        <fullName evidence="9">P-loop containing nucleoside triphosphate hydrolase protein</fullName>
    </submittedName>
</protein>
<dbReference type="GO" id="GO:0005737">
    <property type="term" value="C:cytoplasm"/>
    <property type="evidence" value="ECO:0007669"/>
    <property type="project" value="UniProtKB-SubCell"/>
</dbReference>
<evidence type="ECO:0000256" key="4">
    <source>
        <dbReference type="ARBA" id="ARBA00022840"/>
    </source>
</evidence>
<gene>
    <name evidence="9" type="ORF">JKP88DRAFT_289456</name>
</gene>
<dbReference type="Proteomes" id="UP000664859">
    <property type="component" value="Unassembled WGS sequence"/>
</dbReference>
<dbReference type="InterPro" id="IPR036961">
    <property type="entry name" value="Kinesin_motor_dom_sf"/>
</dbReference>
<keyword evidence="4 6" id="KW-0067">ATP-binding</keyword>
<comment type="caution">
    <text evidence="9">The sequence shown here is derived from an EMBL/GenBank/DDBJ whole genome shotgun (WGS) entry which is preliminary data.</text>
</comment>
<dbReference type="OrthoDB" id="204266at2759"/>
<dbReference type="SMART" id="SM00129">
    <property type="entry name" value="KISc"/>
    <property type="match status" value="1"/>
</dbReference>
<keyword evidence="6" id="KW-0505">Motor protein</keyword>
<dbReference type="InterPro" id="IPR001752">
    <property type="entry name" value="Kinesin_motor_dom"/>
</dbReference>
<dbReference type="GO" id="GO:0008017">
    <property type="term" value="F:microtubule binding"/>
    <property type="evidence" value="ECO:0007669"/>
    <property type="project" value="InterPro"/>
</dbReference>
<evidence type="ECO:0000313" key="9">
    <source>
        <dbReference type="EMBL" id="KAG5185147.1"/>
    </source>
</evidence>
<dbReference type="SUPFAM" id="SSF52540">
    <property type="entry name" value="P-loop containing nucleoside triphosphate hydrolases"/>
    <property type="match status" value="2"/>
</dbReference>
<keyword evidence="9" id="KW-0378">Hydrolase</keyword>
<dbReference type="PANTHER" id="PTHR47969">
    <property type="entry name" value="CHROMOSOME-ASSOCIATED KINESIN KIF4A-RELATED"/>
    <property type="match status" value="1"/>
</dbReference>
<reference evidence="9" key="1">
    <citation type="submission" date="2021-02" db="EMBL/GenBank/DDBJ databases">
        <title>First Annotated Genome of the Yellow-green Alga Tribonema minus.</title>
        <authorList>
            <person name="Mahan K.M."/>
        </authorList>
    </citation>
    <scope>NUCLEOTIDE SEQUENCE</scope>
    <source>
        <strain evidence="9">UTEX B ZZ1240</strain>
    </source>
</reference>
<sequence length="549" mass="58879">MGCSSSRSNNVRPDVVDTADSLPALADEASKLSEQLCNSKTFEVKEEGVVVLVRVRPSNDKEKTEGGKPVLDLQSSTQLRIPENKANPQERTFAYDAVLAEGTSQEEVYKLCGPRILDKAMQGYHATLFAYGQTGSGKTWTMHAADSCAAPATAPLPDHSRRAAASLNGWSVAAYAAPPALRAPRTYASAEGAPGSEGVIPRLSADLFQEAAAMSAKGVVVRVTASYIEIYQEVLRDLLVDDKAEDSLSASATAGGAAKPAIREHKTEGVYLENVAERPVSSAQELDRVFREGAKRRATGETAMNAGSSRSHAVLTLRVTGETAMNADSSRSRAVLTLRQAMPIAVTARCHLLLRARTLALRDTVVEQRDKTDMEGLVAIKSKVHLIDLAGSERSHSQTTHIHLIDLAGSERAKATGAEGDRLKEGANINKSLSALGNVIAALTATNRKHVPYRDSKLTRLLQDSLGGSAFCMVICNVSPSSTCEGETVSTLRFAERLKKVKNRVHVHVDASARKIVELQSQVRALRNRVAELEALLGQQRGHAAKPPP</sequence>
<dbReference type="GO" id="GO:0003777">
    <property type="term" value="F:microtubule motor activity"/>
    <property type="evidence" value="ECO:0007669"/>
    <property type="project" value="InterPro"/>
</dbReference>
<dbReference type="GO" id="GO:0051231">
    <property type="term" value="P:spindle elongation"/>
    <property type="evidence" value="ECO:0007669"/>
    <property type="project" value="TreeGrafter"/>
</dbReference>
<dbReference type="PANTHER" id="PTHR47969:SF15">
    <property type="entry name" value="CHROMOSOME-ASSOCIATED KINESIN KIF4A-RELATED"/>
    <property type="match status" value="1"/>
</dbReference>
<dbReference type="GO" id="GO:0005524">
    <property type="term" value="F:ATP binding"/>
    <property type="evidence" value="ECO:0007669"/>
    <property type="project" value="UniProtKB-UniRule"/>
</dbReference>
<comment type="similarity">
    <text evidence="6">Belongs to the TRAFAC class myosin-kinesin ATPase superfamily. Kinesin family.</text>
</comment>
<organism evidence="9 10">
    <name type="scientific">Tribonema minus</name>
    <dbReference type="NCBI Taxonomy" id="303371"/>
    <lineage>
        <taxon>Eukaryota</taxon>
        <taxon>Sar</taxon>
        <taxon>Stramenopiles</taxon>
        <taxon>Ochrophyta</taxon>
        <taxon>PX clade</taxon>
        <taxon>Xanthophyceae</taxon>
        <taxon>Tribonematales</taxon>
        <taxon>Tribonemataceae</taxon>
        <taxon>Tribonema</taxon>
    </lineage>
</organism>
<keyword evidence="10" id="KW-1185">Reference proteome</keyword>
<evidence type="ECO:0000256" key="7">
    <source>
        <dbReference type="SAM" id="Coils"/>
    </source>
</evidence>
<dbReference type="InterPro" id="IPR027640">
    <property type="entry name" value="Kinesin-like_fam"/>
</dbReference>
<feature type="coiled-coil region" evidence="7">
    <location>
        <begin position="509"/>
        <end position="536"/>
    </location>
</feature>
<dbReference type="Pfam" id="PF00225">
    <property type="entry name" value="Kinesin"/>
    <property type="match status" value="2"/>
</dbReference>
<feature type="binding site" evidence="6">
    <location>
        <begin position="132"/>
        <end position="139"/>
    </location>
    <ligand>
        <name>ATP</name>
        <dbReference type="ChEBI" id="CHEBI:30616"/>
    </ligand>
</feature>
<dbReference type="InterPro" id="IPR027417">
    <property type="entry name" value="P-loop_NTPase"/>
</dbReference>
<dbReference type="GO" id="GO:0016787">
    <property type="term" value="F:hydrolase activity"/>
    <property type="evidence" value="ECO:0007669"/>
    <property type="project" value="UniProtKB-KW"/>
</dbReference>
<evidence type="ECO:0000256" key="2">
    <source>
        <dbReference type="ARBA" id="ARBA00022490"/>
    </source>
</evidence>
<dbReference type="AlphaFoldDB" id="A0A835Z0B7"/>
<evidence type="ECO:0000259" key="8">
    <source>
        <dbReference type="PROSITE" id="PS50067"/>
    </source>
</evidence>
<dbReference type="PRINTS" id="PR00380">
    <property type="entry name" value="KINESINHEAVY"/>
</dbReference>
<dbReference type="GO" id="GO:0005875">
    <property type="term" value="C:microtubule associated complex"/>
    <property type="evidence" value="ECO:0007669"/>
    <property type="project" value="TreeGrafter"/>
</dbReference>
<dbReference type="EMBL" id="JAFCMP010000141">
    <property type="protein sequence ID" value="KAG5185147.1"/>
    <property type="molecule type" value="Genomic_DNA"/>
</dbReference>
<evidence type="ECO:0000313" key="10">
    <source>
        <dbReference type="Proteomes" id="UP000664859"/>
    </source>
</evidence>
<name>A0A835Z0B7_9STRA</name>
<dbReference type="PROSITE" id="PS50067">
    <property type="entry name" value="KINESIN_MOTOR_2"/>
    <property type="match status" value="1"/>
</dbReference>
<feature type="domain" description="Kinesin motor" evidence="8">
    <location>
        <begin position="48"/>
        <end position="501"/>
    </location>
</feature>
<evidence type="ECO:0000256" key="3">
    <source>
        <dbReference type="ARBA" id="ARBA00022741"/>
    </source>
</evidence>
<dbReference type="GO" id="GO:0007018">
    <property type="term" value="P:microtubule-based movement"/>
    <property type="evidence" value="ECO:0007669"/>
    <property type="project" value="InterPro"/>
</dbReference>
<evidence type="ECO:0000256" key="6">
    <source>
        <dbReference type="PROSITE-ProRule" id="PRU00283"/>
    </source>
</evidence>
<evidence type="ECO:0000256" key="1">
    <source>
        <dbReference type="ARBA" id="ARBA00004496"/>
    </source>
</evidence>
<keyword evidence="5 7" id="KW-0175">Coiled coil</keyword>
<accession>A0A835Z0B7</accession>
<keyword evidence="2" id="KW-0963">Cytoplasm</keyword>
<proteinExistence type="inferred from homology"/>
<dbReference type="CDD" id="cd00106">
    <property type="entry name" value="KISc"/>
    <property type="match status" value="1"/>
</dbReference>
<dbReference type="Gene3D" id="3.40.850.10">
    <property type="entry name" value="Kinesin motor domain"/>
    <property type="match status" value="3"/>
</dbReference>
<evidence type="ECO:0000256" key="5">
    <source>
        <dbReference type="ARBA" id="ARBA00023054"/>
    </source>
</evidence>